<evidence type="ECO:0000313" key="3">
    <source>
        <dbReference type="Proteomes" id="UP001454036"/>
    </source>
</evidence>
<name>A0AAV3P5X7_LITER</name>
<reference evidence="2 3" key="1">
    <citation type="submission" date="2024-01" db="EMBL/GenBank/DDBJ databases">
        <title>The complete chloroplast genome sequence of Lithospermum erythrorhizon: insights into the phylogenetic relationship among Boraginaceae species and the maternal lineages of purple gromwells.</title>
        <authorList>
            <person name="Okada T."/>
            <person name="Watanabe K."/>
        </authorList>
    </citation>
    <scope>NUCLEOTIDE SEQUENCE [LARGE SCALE GENOMIC DNA]</scope>
</reference>
<gene>
    <name evidence="2" type="ORF">LIER_42936</name>
</gene>
<dbReference type="EMBL" id="BAABME010031779">
    <property type="protein sequence ID" value="GAA0147067.1"/>
    <property type="molecule type" value="Genomic_DNA"/>
</dbReference>
<protein>
    <submittedName>
        <fullName evidence="2">Uncharacterized protein</fullName>
    </submittedName>
</protein>
<sequence>MDAHHHLPPPPPPPEPDGAAPNPTSEPIPSTTKPISYQNNNIYKKTPSFMNKEPVFKNNKEPIFMNKQPILKNNKEPIFINKEPILKNNKEAILKNKEAFCKSDSQSSSSSTSSPNLNYPKNIKRRGFKVPIRIPKVVFGQKESCGHQDVDALALPLGMAVAAVISQDSDLRGRVCIYCGVKVLVQQSCFTDREVC</sequence>
<proteinExistence type="predicted"/>
<feature type="region of interest" description="Disordered" evidence="1">
    <location>
        <begin position="103"/>
        <end position="122"/>
    </location>
</feature>
<feature type="region of interest" description="Disordered" evidence="1">
    <location>
        <begin position="1"/>
        <end position="43"/>
    </location>
</feature>
<dbReference type="AlphaFoldDB" id="A0AAV3P5X7"/>
<evidence type="ECO:0000256" key="1">
    <source>
        <dbReference type="SAM" id="MobiDB-lite"/>
    </source>
</evidence>
<feature type="compositionally biased region" description="Low complexity" evidence="1">
    <location>
        <begin position="103"/>
        <end position="114"/>
    </location>
</feature>
<accession>A0AAV3P5X7</accession>
<keyword evidence="3" id="KW-1185">Reference proteome</keyword>
<organism evidence="2 3">
    <name type="scientific">Lithospermum erythrorhizon</name>
    <name type="common">Purple gromwell</name>
    <name type="synonym">Lithospermum officinale var. erythrorhizon</name>
    <dbReference type="NCBI Taxonomy" id="34254"/>
    <lineage>
        <taxon>Eukaryota</taxon>
        <taxon>Viridiplantae</taxon>
        <taxon>Streptophyta</taxon>
        <taxon>Embryophyta</taxon>
        <taxon>Tracheophyta</taxon>
        <taxon>Spermatophyta</taxon>
        <taxon>Magnoliopsida</taxon>
        <taxon>eudicotyledons</taxon>
        <taxon>Gunneridae</taxon>
        <taxon>Pentapetalae</taxon>
        <taxon>asterids</taxon>
        <taxon>lamiids</taxon>
        <taxon>Boraginales</taxon>
        <taxon>Boraginaceae</taxon>
        <taxon>Boraginoideae</taxon>
        <taxon>Lithospermeae</taxon>
        <taxon>Lithospermum</taxon>
    </lineage>
</organism>
<comment type="caution">
    <text evidence="2">The sequence shown here is derived from an EMBL/GenBank/DDBJ whole genome shotgun (WGS) entry which is preliminary data.</text>
</comment>
<feature type="compositionally biased region" description="Polar residues" evidence="1">
    <location>
        <begin position="25"/>
        <end position="43"/>
    </location>
</feature>
<dbReference type="Proteomes" id="UP001454036">
    <property type="component" value="Unassembled WGS sequence"/>
</dbReference>
<evidence type="ECO:0000313" key="2">
    <source>
        <dbReference type="EMBL" id="GAA0147067.1"/>
    </source>
</evidence>